<dbReference type="SUPFAM" id="SSF52283">
    <property type="entry name" value="Formate/glycerate dehydrogenase catalytic domain-like"/>
    <property type="match status" value="1"/>
</dbReference>
<dbReference type="InterPro" id="IPR006139">
    <property type="entry name" value="D-isomer_2_OHA_DH_cat_dom"/>
</dbReference>
<evidence type="ECO:0000256" key="2">
    <source>
        <dbReference type="ARBA" id="ARBA00023027"/>
    </source>
</evidence>
<keyword evidence="1 3" id="KW-0560">Oxidoreductase</keyword>
<proteinExistence type="inferred from homology"/>
<dbReference type="Pfam" id="PF02826">
    <property type="entry name" value="2-Hacid_dh_C"/>
    <property type="match status" value="1"/>
</dbReference>
<dbReference type="AlphaFoldDB" id="A0A1M5XSH1"/>
<dbReference type="PANTHER" id="PTHR43333:SF1">
    <property type="entry name" value="D-ISOMER SPECIFIC 2-HYDROXYACID DEHYDROGENASE NAD-BINDING DOMAIN-CONTAINING PROTEIN"/>
    <property type="match status" value="1"/>
</dbReference>
<evidence type="ECO:0000259" key="5">
    <source>
        <dbReference type="Pfam" id="PF02826"/>
    </source>
</evidence>
<dbReference type="OrthoDB" id="9793626at2"/>
<dbReference type="InterPro" id="IPR006140">
    <property type="entry name" value="D-isomer_DH_NAD-bd"/>
</dbReference>
<keyword evidence="2" id="KW-0520">NAD</keyword>
<dbReference type="InterPro" id="IPR036291">
    <property type="entry name" value="NAD(P)-bd_dom_sf"/>
</dbReference>
<evidence type="ECO:0000313" key="7">
    <source>
        <dbReference type="Proteomes" id="UP000189796"/>
    </source>
</evidence>
<dbReference type="PANTHER" id="PTHR43333">
    <property type="entry name" value="2-HACID_DH_C DOMAIN-CONTAINING PROTEIN"/>
    <property type="match status" value="1"/>
</dbReference>
<dbReference type="CDD" id="cd05300">
    <property type="entry name" value="2-Hacid_dh_1"/>
    <property type="match status" value="1"/>
</dbReference>
<gene>
    <name evidence="6" type="ORF">SAMN05443248_7583</name>
</gene>
<feature type="domain" description="D-isomer specific 2-hydroxyacid dehydrogenase catalytic" evidence="4">
    <location>
        <begin position="32"/>
        <end position="320"/>
    </location>
</feature>
<dbReference type="PROSITE" id="PS00671">
    <property type="entry name" value="D_2_HYDROXYACID_DH_3"/>
    <property type="match status" value="1"/>
</dbReference>
<name>A0A1M5XSH1_9BRAD</name>
<comment type="similarity">
    <text evidence="3">Belongs to the D-isomer specific 2-hydroxyacid dehydrogenase family.</text>
</comment>
<dbReference type="EMBL" id="LT670817">
    <property type="protein sequence ID" value="SHI02726.1"/>
    <property type="molecule type" value="Genomic_DNA"/>
</dbReference>
<dbReference type="Proteomes" id="UP000189796">
    <property type="component" value="Chromosome I"/>
</dbReference>
<accession>A0A1M5XSH1</accession>
<evidence type="ECO:0000259" key="4">
    <source>
        <dbReference type="Pfam" id="PF00389"/>
    </source>
</evidence>
<evidence type="ECO:0000256" key="1">
    <source>
        <dbReference type="ARBA" id="ARBA00023002"/>
    </source>
</evidence>
<dbReference type="Pfam" id="PF00389">
    <property type="entry name" value="2-Hacid_dh"/>
    <property type="match status" value="1"/>
</dbReference>
<dbReference type="RefSeq" id="WP_079605759.1">
    <property type="nucleotide sequence ID" value="NZ_LT670817.1"/>
</dbReference>
<dbReference type="GO" id="GO:0051287">
    <property type="term" value="F:NAD binding"/>
    <property type="evidence" value="ECO:0007669"/>
    <property type="project" value="InterPro"/>
</dbReference>
<protein>
    <submittedName>
        <fullName evidence="6">Phosphoglycerate dehydrogenase</fullName>
    </submittedName>
</protein>
<evidence type="ECO:0000256" key="3">
    <source>
        <dbReference type="RuleBase" id="RU003719"/>
    </source>
</evidence>
<dbReference type="GO" id="GO:0016616">
    <property type="term" value="F:oxidoreductase activity, acting on the CH-OH group of donors, NAD or NADP as acceptor"/>
    <property type="evidence" value="ECO:0007669"/>
    <property type="project" value="InterPro"/>
</dbReference>
<dbReference type="Gene3D" id="3.40.50.720">
    <property type="entry name" value="NAD(P)-binding Rossmann-like Domain"/>
    <property type="match status" value="2"/>
</dbReference>
<dbReference type="InterPro" id="IPR029753">
    <property type="entry name" value="D-isomer_DH_CS"/>
</dbReference>
<dbReference type="SUPFAM" id="SSF51735">
    <property type="entry name" value="NAD(P)-binding Rossmann-fold domains"/>
    <property type="match status" value="1"/>
</dbReference>
<organism evidence="6 7">
    <name type="scientific">Bradyrhizobium erythrophlei</name>
    <dbReference type="NCBI Taxonomy" id="1437360"/>
    <lineage>
        <taxon>Bacteria</taxon>
        <taxon>Pseudomonadati</taxon>
        <taxon>Pseudomonadota</taxon>
        <taxon>Alphaproteobacteria</taxon>
        <taxon>Hyphomicrobiales</taxon>
        <taxon>Nitrobacteraceae</taxon>
        <taxon>Bradyrhizobium</taxon>
    </lineage>
</organism>
<reference evidence="6 7" key="1">
    <citation type="submission" date="2016-11" db="EMBL/GenBank/DDBJ databases">
        <authorList>
            <person name="Jaros S."/>
            <person name="Januszkiewicz K."/>
            <person name="Wedrychowicz H."/>
        </authorList>
    </citation>
    <scope>NUCLEOTIDE SEQUENCE [LARGE SCALE GENOMIC DNA]</scope>
    <source>
        <strain evidence="6 7">GAS138</strain>
    </source>
</reference>
<evidence type="ECO:0000313" key="6">
    <source>
        <dbReference type="EMBL" id="SHI02726.1"/>
    </source>
</evidence>
<feature type="domain" description="D-isomer specific 2-hydroxyacid dehydrogenase NAD-binding" evidence="5">
    <location>
        <begin position="111"/>
        <end position="288"/>
    </location>
</feature>
<sequence length="321" mass="34387">MRVVYWARLQLARQQVLDALQAVPGADLVVVETLAELLGALNGAEALILYDAPPHQARQVVDALSAPDNTVRWMHFLTAGREGFDAVGLPARVAVSYPHGCVAPTVAEHAMTLLLALVRRVPAMLEQQAKRNWSRLDVSAKATSVEGKVMAIVGYGQIGREIARRARPFGIRTVAVSRARKSDEWLDESHTLSELDQVLARADIVMLTIALTPETHHLFDPRRLAACKPGVVLINVARGGLVDQQALAAALTSGQVSAAGLDVVDPEPLPASDPLWGAPNLLISPHFAGGGSEVSQTRLAESAAGNLKRLINNEPLQHLVS</sequence>